<dbReference type="Proteomes" id="UP000002457">
    <property type="component" value="Chromosome"/>
</dbReference>
<evidence type="ECO:0000256" key="3">
    <source>
        <dbReference type="ARBA" id="ARBA00022723"/>
    </source>
</evidence>
<evidence type="ECO:0000256" key="7">
    <source>
        <dbReference type="PIRSR" id="PIRSR601765-2"/>
    </source>
</evidence>
<dbReference type="RefSeq" id="WP_012617196.1">
    <property type="nucleotide sequence ID" value="NC_011832.1"/>
</dbReference>
<evidence type="ECO:0000256" key="5">
    <source>
        <dbReference type="ARBA" id="ARBA00023239"/>
    </source>
</evidence>
<dbReference type="GO" id="GO:0004089">
    <property type="term" value="F:carbonate dehydratase activity"/>
    <property type="evidence" value="ECO:0007669"/>
    <property type="project" value="UniProtKB-EC"/>
</dbReference>
<dbReference type="SUPFAM" id="SSF53056">
    <property type="entry name" value="beta-carbonic anhydrase, cab"/>
    <property type="match status" value="1"/>
</dbReference>
<dbReference type="eggNOG" id="arCOG02860">
    <property type="taxonomic scope" value="Archaea"/>
</dbReference>
<keyword evidence="4 7" id="KW-0862">Zinc</keyword>
<name>B8GKJ4_METPE</name>
<dbReference type="InterPro" id="IPR015892">
    <property type="entry name" value="Carbonic_anhydrase_CS"/>
</dbReference>
<reference evidence="8 9" key="1">
    <citation type="journal article" date="2015" name="Genome Announc.">
        <title>Complete Genome Sequence of Methanosphaerula palustris E1-9CT, a Hydrogenotrophic Methanogen Isolated from a Minerotrophic Fen Peatland.</title>
        <authorList>
            <person name="Cadillo-Quiroz H."/>
            <person name="Browne P."/>
            <person name="Kyrpides N."/>
            <person name="Woyke T."/>
            <person name="Goodwin L."/>
            <person name="Detter C."/>
            <person name="Yavitt J.B."/>
            <person name="Zinder S.H."/>
        </authorList>
    </citation>
    <scope>NUCLEOTIDE SEQUENCE [LARGE SCALE GENOMIC DNA]</scope>
    <source>
        <strain evidence="9">ATCC BAA-1556 / DSM 19958 / E1-9c</strain>
    </source>
</reference>
<dbReference type="EMBL" id="CP001338">
    <property type="protein sequence ID" value="ACL15877.1"/>
    <property type="molecule type" value="Genomic_DNA"/>
</dbReference>
<dbReference type="PROSITE" id="PS00704">
    <property type="entry name" value="PROK_CO2_ANHYDRASE_1"/>
    <property type="match status" value="1"/>
</dbReference>
<dbReference type="GeneID" id="7271920"/>
<dbReference type="PROSITE" id="PS00705">
    <property type="entry name" value="PROK_CO2_ANHYDRASE_2"/>
    <property type="match status" value="1"/>
</dbReference>
<feature type="binding site" evidence="7">
    <location>
        <position position="96"/>
    </location>
    <ligand>
        <name>Zn(2+)</name>
        <dbReference type="ChEBI" id="CHEBI:29105"/>
    </ligand>
</feature>
<dbReference type="Gene3D" id="3.40.1050.10">
    <property type="entry name" value="Carbonic anhydrase"/>
    <property type="match status" value="1"/>
</dbReference>
<evidence type="ECO:0000256" key="1">
    <source>
        <dbReference type="ARBA" id="ARBA00006217"/>
    </source>
</evidence>
<dbReference type="InterPro" id="IPR036874">
    <property type="entry name" value="Carbonic_anhydrase_sf"/>
</dbReference>
<protein>
    <recommendedName>
        <fullName evidence="2">carbonic anhydrase</fullName>
        <ecNumber evidence="2">4.2.1.1</ecNumber>
    </recommendedName>
</protein>
<sequence>MIDYLFEGNKRFLETDFIENREYYKGLSKGQSPKVLWIGCSDSRVDPERITAARAGEIFVHRNIGNIVPISGWNFATVLEYAIKHLKVKDIVICGHSDCGAIKGLDKETDDAYVPFWLGNAIEAKERVDERLPPASTPEEKVARLDEIAKENVRLQLKHLRNYPLVKKAERDEKIRLHGLYFDLGSGTLSPVT</sequence>
<comment type="catalytic activity">
    <reaction evidence="6">
        <text>hydrogencarbonate + H(+) = CO2 + H2O</text>
        <dbReference type="Rhea" id="RHEA:10748"/>
        <dbReference type="ChEBI" id="CHEBI:15377"/>
        <dbReference type="ChEBI" id="CHEBI:15378"/>
        <dbReference type="ChEBI" id="CHEBI:16526"/>
        <dbReference type="ChEBI" id="CHEBI:17544"/>
        <dbReference type="EC" id="4.2.1.1"/>
    </reaction>
</comment>
<evidence type="ECO:0000256" key="4">
    <source>
        <dbReference type="ARBA" id="ARBA00022833"/>
    </source>
</evidence>
<dbReference type="SMART" id="SM00947">
    <property type="entry name" value="Pro_CA"/>
    <property type="match status" value="1"/>
</dbReference>
<evidence type="ECO:0000256" key="2">
    <source>
        <dbReference type="ARBA" id="ARBA00012925"/>
    </source>
</evidence>
<evidence type="ECO:0000313" key="9">
    <source>
        <dbReference type="Proteomes" id="UP000002457"/>
    </source>
</evidence>
<evidence type="ECO:0000313" key="8">
    <source>
        <dbReference type="EMBL" id="ACL15877.1"/>
    </source>
</evidence>
<comment type="similarity">
    <text evidence="1">Belongs to the beta-class carbonic anhydrase family.</text>
</comment>
<dbReference type="KEGG" id="mpl:Mpal_0504"/>
<accession>B8GKJ4</accession>
<dbReference type="AlphaFoldDB" id="B8GKJ4"/>
<dbReference type="PANTHER" id="PTHR11002">
    <property type="entry name" value="CARBONIC ANHYDRASE"/>
    <property type="match status" value="1"/>
</dbReference>
<feature type="binding site" evidence="7">
    <location>
        <position position="99"/>
    </location>
    <ligand>
        <name>Zn(2+)</name>
        <dbReference type="ChEBI" id="CHEBI:29105"/>
    </ligand>
</feature>
<comment type="cofactor">
    <cofactor evidence="7">
        <name>Zn(2+)</name>
        <dbReference type="ChEBI" id="CHEBI:29105"/>
    </cofactor>
    <text evidence="7">Binds 1 zinc ion per subunit.</text>
</comment>
<dbReference type="Pfam" id="PF00484">
    <property type="entry name" value="Pro_CA"/>
    <property type="match status" value="1"/>
</dbReference>
<dbReference type="InterPro" id="IPR001765">
    <property type="entry name" value="Carbonic_anhydrase"/>
</dbReference>
<dbReference type="OrthoDB" id="24878at2157"/>
<dbReference type="HOGENOM" id="CLU_053879_5_3_2"/>
<dbReference type="GO" id="GO:0008270">
    <property type="term" value="F:zinc ion binding"/>
    <property type="evidence" value="ECO:0007669"/>
    <property type="project" value="InterPro"/>
</dbReference>
<dbReference type="STRING" id="521011.Mpal_0504"/>
<evidence type="ECO:0000256" key="6">
    <source>
        <dbReference type="ARBA" id="ARBA00048348"/>
    </source>
</evidence>
<dbReference type="EC" id="4.2.1.1" evidence="2"/>
<keyword evidence="5 8" id="KW-0456">Lyase</keyword>
<dbReference type="GO" id="GO:0015976">
    <property type="term" value="P:carbon utilization"/>
    <property type="evidence" value="ECO:0007669"/>
    <property type="project" value="InterPro"/>
</dbReference>
<keyword evidence="9" id="KW-1185">Reference proteome</keyword>
<gene>
    <name evidence="8" type="ordered locus">Mpal_0504</name>
</gene>
<feature type="binding site" evidence="7">
    <location>
        <position position="40"/>
    </location>
    <ligand>
        <name>Zn(2+)</name>
        <dbReference type="ChEBI" id="CHEBI:29105"/>
    </ligand>
</feature>
<dbReference type="PANTHER" id="PTHR11002:SF76">
    <property type="entry name" value="CARBONIC ANHYDRASE"/>
    <property type="match status" value="1"/>
</dbReference>
<keyword evidence="3 7" id="KW-0479">Metal-binding</keyword>
<proteinExistence type="inferred from homology"/>
<organism evidence="8 9">
    <name type="scientific">Methanosphaerula palustris (strain ATCC BAA-1556 / DSM 19958 / E1-9c)</name>
    <dbReference type="NCBI Taxonomy" id="521011"/>
    <lineage>
        <taxon>Archaea</taxon>
        <taxon>Methanobacteriati</taxon>
        <taxon>Methanobacteriota</taxon>
        <taxon>Stenosarchaea group</taxon>
        <taxon>Methanomicrobia</taxon>
        <taxon>Methanomicrobiales</taxon>
        <taxon>Methanoregulaceae</taxon>
        <taxon>Methanosphaerula</taxon>
    </lineage>
</organism>